<organism evidence="1 2">
    <name type="scientific">Trichoderma longibrachiatum ATCC 18648</name>
    <dbReference type="NCBI Taxonomy" id="983965"/>
    <lineage>
        <taxon>Eukaryota</taxon>
        <taxon>Fungi</taxon>
        <taxon>Dikarya</taxon>
        <taxon>Ascomycota</taxon>
        <taxon>Pezizomycotina</taxon>
        <taxon>Sordariomycetes</taxon>
        <taxon>Hypocreomycetidae</taxon>
        <taxon>Hypocreales</taxon>
        <taxon>Hypocreaceae</taxon>
        <taxon>Trichoderma</taxon>
    </lineage>
</organism>
<sequence length="187" mass="20691">MSFAPAECATARNTVTSSSMCRISTACQRPSRLRPDLPLRSRIQTADLFGYLLVAFVTRCKVLSSCDKTQRTRKETDGQLLKTVVRADSESGIMIGARRWTCYVSPFFASPSPELPQQLCWDAPSHCTHLDRLPGGSGALYKCRVLGRPGMGVMVLMDSSPTIMRFRGISLTGVCKNTYVYIRTVQV</sequence>
<protein>
    <submittedName>
        <fullName evidence="1">Uncharacterized protein</fullName>
    </submittedName>
</protein>
<evidence type="ECO:0000313" key="2">
    <source>
        <dbReference type="Proteomes" id="UP000240760"/>
    </source>
</evidence>
<name>A0A2T4BPU5_TRILO</name>
<accession>A0A2T4BPU5</accession>
<reference evidence="1 2" key="1">
    <citation type="submission" date="2016-07" db="EMBL/GenBank/DDBJ databases">
        <title>Multiple horizontal gene transfer events from other fungi enriched the ability of initially mycotrophic Trichoderma (Ascomycota) to feed on dead plant biomass.</title>
        <authorList>
            <consortium name="DOE Joint Genome Institute"/>
            <person name="Aerts A."/>
            <person name="Atanasova L."/>
            <person name="Chenthamara K."/>
            <person name="Zhang J."/>
            <person name="Grujic M."/>
            <person name="Henrissat B."/>
            <person name="Kuo A."/>
            <person name="Salamov A."/>
            <person name="Lipzen A."/>
            <person name="Labutti K."/>
            <person name="Barry K."/>
            <person name="Miao Y."/>
            <person name="Rahimi M.J."/>
            <person name="Shen Q."/>
            <person name="Grigoriev I.V."/>
            <person name="Kubicek C.P."/>
            <person name="Druzhinina I.S."/>
        </authorList>
    </citation>
    <scope>NUCLEOTIDE SEQUENCE [LARGE SCALE GENOMIC DNA]</scope>
    <source>
        <strain evidence="1 2">ATCC 18648</strain>
    </source>
</reference>
<dbReference type="EMBL" id="KZ679150">
    <property type="protein sequence ID" value="PTB71279.1"/>
    <property type="molecule type" value="Genomic_DNA"/>
</dbReference>
<proteinExistence type="predicted"/>
<keyword evidence="2" id="KW-1185">Reference proteome</keyword>
<evidence type="ECO:0000313" key="1">
    <source>
        <dbReference type="EMBL" id="PTB71279.1"/>
    </source>
</evidence>
<gene>
    <name evidence="1" type="ORF">M440DRAFT_1406654</name>
</gene>
<dbReference type="Proteomes" id="UP000240760">
    <property type="component" value="Unassembled WGS sequence"/>
</dbReference>
<dbReference type="AlphaFoldDB" id="A0A2T4BPU5"/>